<dbReference type="GO" id="GO:0005737">
    <property type="term" value="C:cytoplasm"/>
    <property type="evidence" value="ECO:0007669"/>
    <property type="project" value="UniProtKB-SubCell"/>
</dbReference>
<keyword evidence="14" id="KW-1185">Reference proteome</keyword>
<dbReference type="PANTHER" id="PTHR17490">
    <property type="entry name" value="SUA5"/>
    <property type="match status" value="1"/>
</dbReference>
<evidence type="ECO:0000259" key="12">
    <source>
        <dbReference type="PROSITE" id="PS51163"/>
    </source>
</evidence>
<dbReference type="PROSITE" id="PS51163">
    <property type="entry name" value="YRDC"/>
    <property type="match status" value="1"/>
</dbReference>
<protein>
    <recommendedName>
        <fullName evidence="10">L-threonylcarbamoyladenylate synthase</fullName>
        <ecNumber evidence="3">2.7.7.87</ecNumber>
    </recommendedName>
    <alternativeName>
        <fullName evidence="10">L-threonylcarbamoyladenylate synthase</fullName>
    </alternativeName>
</protein>
<dbReference type="SUPFAM" id="SSF55821">
    <property type="entry name" value="YrdC/RibB"/>
    <property type="match status" value="1"/>
</dbReference>
<organism evidence="13 14">
    <name type="scientific">Hydrogenivirga caldilitoris</name>
    <dbReference type="NCBI Taxonomy" id="246264"/>
    <lineage>
        <taxon>Bacteria</taxon>
        <taxon>Pseudomonadati</taxon>
        <taxon>Aquificota</taxon>
        <taxon>Aquificia</taxon>
        <taxon>Aquificales</taxon>
        <taxon>Aquificaceae</taxon>
        <taxon>Hydrogenivirga</taxon>
    </lineage>
</organism>
<keyword evidence="6" id="KW-0819">tRNA processing</keyword>
<evidence type="ECO:0000256" key="10">
    <source>
        <dbReference type="ARBA" id="ARBA00029774"/>
    </source>
</evidence>
<accession>A0A497XSV4</accession>
<evidence type="ECO:0000313" key="13">
    <source>
        <dbReference type="EMBL" id="RLJ71250.1"/>
    </source>
</evidence>
<dbReference type="GO" id="GO:0008033">
    <property type="term" value="P:tRNA processing"/>
    <property type="evidence" value="ECO:0007669"/>
    <property type="project" value="UniProtKB-KW"/>
</dbReference>
<evidence type="ECO:0000313" key="14">
    <source>
        <dbReference type="Proteomes" id="UP000267841"/>
    </source>
</evidence>
<dbReference type="GO" id="GO:0003725">
    <property type="term" value="F:double-stranded RNA binding"/>
    <property type="evidence" value="ECO:0007669"/>
    <property type="project" value="InterPro"/>
</dbReference>
<dbReference type="GO" id="GO:0005524">
    <property type="term" value="F:ATP binding"/>
    <property type="evidence" value="ECO:0007669"/>
    <property type="project" value="UniProtKB-KW"/>
</dbReference>
<sequence>MRRVSSKSPEAVRLASEVLSEGEFVVAPTDTIYGILADALNYEAVQRLKRLRRPSGRPFLVLVPDVFWVRKLGLEADRRTMKLLAVPGLTLVLKKRKNLYHWLGGQTVAVRCPRRGFIVDLLRDFGRPVVAPSANLEGKPPASTIEEAIKYFGDSVSLYVDGCKIEGKPSTILKLTGGDIKVIRSGRLSSSCLKRLLRGAKL</sequence>
<evidence type="ECO:0000256" key="1">
    <source>
        <dbReference type="ARBA" id="ARBA00004496"/>
    </source>
</evidence>
<evidence type="ECO:0000256" key="5">
    <source>
        <dbReference type="ARBA" id="ARBA00022679"/>
    </source>
</evidence>
<dbReference type="Gene3D" id="3.90.870.10">
    <property type="entry name" value="DHBP synthase"/>
    <property type="match status" value="1"/>
</dbReference>
<dbReference type="EC" id="2.7.7.87" evidence="3"/>
<evidence type="ECO:0000256" key="11">
    <source>
        <dbReference type="ARBA" id="ARBA00048366"/>
    </source>
</evidence>
<comment type="similarity">
    <text evidence="2">Belongs to the SUA5 family.</text>
</comment>
<dbReference type="OrthoDB" id="9814580at2"/>
<keyword evidence="8" id="KW-0547">Nucleotide-binding</keyword>
<dbReference type="AlphaFoldDB" id="A0A497XSV4"/>
<dbReference type="Proteomes" id="UP000267841">
    <property type="component" value="Unassembled WGS sequence"/>
</dbReference>
<keyword evidence="4" id="KW-0963">Cytoplasm</keyword>
<evidence type="ECO:0000256" key="7">
    <source>
        <dbReference type="ARBA" id="ARBA00022695"/>
    </source>
</evidence>
<dbReference type="GO" id="GO:0000049">
    <property type="term" value="F:tRNA binding"/>
    <property type="evidence" value="ECO:0007669"/>
    <property type="project" value="TreeGrafter"/>
</dbReference>
<dbReference type="RefSeq" id="WP_121012347.1">
    <property type="nucleotide sequence ID" value="NZ_RCCJ01000001.1"/>
</dbReference>
<proteinExistence type="inferred from homology"/>
<feature type="domain" description="YrdC-like" evidence="12">
    <location>
        <begin position="9"/>
        <end position="188"/>
    </location>
</feature>
<dbReference type="EMBL" id="RCCJ01000001">
    <property type="protein sequence ID" value="RLJ71250.1"/>
    <property type="molecule type" value="Genomic_DNA"/>
</dbReference>
<gene>
    <name evidence="13" type="ORF">BCF55_1549</name>
</gene>
<dbReference type="PANTHER" id="PTHR17490:SF16">
    <property type="entry name" value="THREONYLCARBAMOYL-AMP SYNTHASE"/>
    <property type="match status" value="1"/>
</dbReference>
<keyword evidence="7" id="KW-0548">Nucleotidyltransferase</keyword>
<name>A0A497XSV4_9AQUI</name>
<dbReference type="NCBIfam" id="TIGR00057">
    <property type="entry name" value="L-threonylcarbamoyladenylate synthase"/>
    <property type="match status" value="1"/>
</dbReference>
<comment type="caution">
    <text evidence="13">The sequence shown here is derived from an EMBL/GenBank/DDBJ whole genome shotgun (WGS) entry which is preliminary data.</text>
</comment>
<evidence type="ECO:0000256" key="8">
    <source>
        <dbReference type="ARBA" id="ARBA00022741"/>
    </source>
</evidence>
<dbReference type="InterPro" id="IPR017945">
    <property type="entry name" value="DHBP_synth_RibB-like_a/b_dom"/>
</dbReference>
<keyword evidence="9" id="KW-0067">ATP-binding</keyword>
<comment type="subcellular location">
    <subcellularLocation>
        <location evidence="1">Cytoplasm</location>
    </subcellularLocation>
</comment>
<dbReference type="GO" id="GO:0061710">
    <property type="term" value="F:L-threonylcarbamoyladenylate synthase"/>
    <property type="evidence" value="ECO:0007669"/>
    <property type="project" value="UniProtKB-EC"/>
</dbReference>
<dbReference type="InterPro" id="IPR006070">
    <property type="entry name" value="Sua5-like_dom"/>
</dbReference>
<evidence type="ECO:0000256" key="2">
    <source>
        <dbReference type="ARBA" id="ARBA00007663"/>
    </source>
</evidence>
<evidence type="ECO:0000256" key="4">
    <source>
        <dbReference type="ARBA" id="ARBA00022490"/>
    </source>
</evidence>
<keyword evidence="5" id="KW-0808">Transferase</keyword>
<evidence type="ECO:0000256" key="6">
    <source>
        <dbReference type="ARBA" id="ARBA00022694"/>
    </source>
</evidence>
<reference evidence="13 14" key="1">
    <citation type="submission" date="2018-10" db="EMBL/GenBank/DDBJ databases">
        <title>Genomic Encyclopedia of Archaeal and Bacterial Type Strains, Phase II (KMG-II): from individual species to whole genera.</title>
        <authorList>
            <person name="Goeker M."/>
        </authorList>
    </citation>
    <scope>NUCLEOTIDE SEQUENCE [LARGE SCALE GENOMIC DNA]</scope>
    <source>
        <strain evidence="13 14">DSM 16510</strain>
    </source>
</reference>
<dbReference type="GO" id="GO:0006450">
    <property type="term" value="P:regulation of translational fidelity"/>
    <property type="evidence" value="ECO:0007669"/>
    <property type="project" value="TreeGrafter"/>
</dbReference>
<dbReference type="Pfam" id="PF01300">
    <property type="entry name" value="Sua5_yciO_yrdC"/>
    <property type="match status" value="1"/>
</dbReference>
<evidence type="ECO:0000256" key="3">
    <source>
        <dbReference type="ARBA" id="ARBA00012584"/>
    </source>
</evidence>
<dbReference type="InterPro" id="IPR050156">
    <property type="entry name" value="TC-AMP_synthase_SUA5"/>
</dbReference>
<comment type="catalytic activity">
    <reaction evidence="11">
        <text>L-threonine + hydrogencarbonate + ATP = L-threonylcarbamoyladenylate + diphosphate + H2O</text>
        <dbReference type="Rhea" id="RHEA:36407"/>
        <dbReference type="ChEBI" id="CHEBI:15377"/>
        <dbReference type="ChEBI" id="CHEBI:17544"/>
        <dbReference type="ChEBI" id="CHEBI:30616"/>
        <dbReference type="ChEBI" id="CHEBI:33019"/>
        <dbReference type="ChEBI" id="CHEBI:57926"/>
        <dbReference type="ChEBI" id="CHEBI:73682"/>
        <dbReference type="EC" id="2.7.7.87"/>
    </reaction>
</comment>
<evidence type="ECO:0000256" key="9">
    <source>
        <dbReference type="ARBA" id="ARBA00022840"/>
    </source>
</evidence>